<evidence type="ECO:0000313" key="2">
    <source>
        <dbReference type="Proteomes" id="UP000054538"/>
    </source>
</evidence>
<reference evidence="1 2" key="1">
    <citation type="submission" date="2014-04" db="EMBL/GenBank/DDBJ databases">
        <authorList>
            <consortium name="DOE Joint Genome Institute"/>
            <person name="Kuo A."/>
            <person name="Kohler A."/>
            <person name="Jargeat P."/>
            <person name="Nagy L.G."/>
            <person name="Floudas D."/>
            <person name="Copeland A."/>
            <person name="Barry K.W."/>
            <person name="Cichocki N."/>
            <person name="Veneault-Fourrey C."/>
            <person name="LaButti K."/>
            <person name="Lindquist E.A."/>
            <person name="Lipzen A."/>
            <person name="Lundell T."/>
            <person name="Morin E."/>
            <person name="Murat C."/>
            <person name="Sun H."/>
            <person name="Tunlid A."/>
            <person name="Henrissat B."/>
            <person name="Grigoriev I.V."/>
            <person name="Hibbett D.S."/>
            <person name="Martin F."/>
            <person name="Nordberg H.P."/>
            <person name="Cantor M.N."/>
            <person name="Hua S.X."/>
        </authorList>
    </citation>
    <scope>NUCLEOTIDE SEQUENCE [LARGE SCALE GENOMIC DNA]</scope>
    <source>
        <strain evidence="1 2">Ve08.2h10</strain>
    </source>
</reference>
<dbReference type="Proteomes" id="UP000054538">
    <property type="component" value="Unassembled WGS sequence"/>
</dbReference>
<gene>
    <name evidence="1" type="ORF">PAXRUDRAFT_261198</name>
</gene>
<dbReference type="AlphaFoldDB" id="A0A0D0E0N0"/>
<dbReference type="EMBL" id="KN824957">
    <property type="protein sequence ID" value="KIK96991.1"/>
    <property type="molecule type" value="Genomic_DNA"/>
</dbReference>
<protein>
    <submittedName>
        <fullName evidence="1">Uncharacterized protein</fullName>
    </submittedName>
</protein>
<accession>A0A0D0E0N0</accession>
<dbReference type="HOGENOM" id="CLU_1533065_0_0_1"/>
<dbReference type="InParanoid" id="A0A0D0E0N0"/>
<reference evidence="2" key="2">
    <citation type="submission" date="2015-01" db="EMBL/GenBank/DDBJ databases">
        <title>Evolutionary Origins and Diversification of the Mycorrhizal Mutualists.</title>
        <authorList>
            <consortium name="DOE Joint Genome Institute"/>
            <consortium name="Mycorrhizal Genomics Consortium"/>
            <person name="Kohler A."/>
            <person name="Kuo A."/>
            <person name="Nagy L.G."/>
            <person name="Floudas D."/>
            <person name="Copeland A."/>
            <person name="Barry K.W."/>
            <person name="Cichocki N."/>
            <person name="Veneault-Fourrey C."/>
            <person name="LaButti K."/>
            <person name="Lindquist E.A."/>
            <person name="Lipzen A."/>
            <person name="Lundell T."/>
            <person name="Morin E."/>
            <person name="Murat C."/>
            <person name="Riley R."/>
            <person name="Ohm R."/>
            <person name="Sun H."/>
            <person name="Tunlid A."/>
            <person name="Henrissat B."/>
            <person name="Grigoriev I.V."/>
            <person name="Hibbett D.S."/>
            <person name="Martin F."/>
        </authorList>
    </citation>
    <scope>NUCLEOTIDE SEQUENCE [LARGE SCALE GENOMIC DNA]</scope>
    <source>
        <strain evidence="2">Ve08.2h10</strain>
    </source>
</reference>
<proteinExistence type="predicted"/>
<name>A0A0D0E0N0_9AGAM</name>
<organism evidence="1 2">
    <name type="scientific">Paxillus rubicundulus Ve08.2h10</name>
    <dbReference type="NCBI Taxonomy" id="930991"/>
    <lineage>
        <taxon>Eukaryota</taxon>
        <taxon>Fungi</taxon>
        <taxon>Dikarya</taxon>
        <taxon>Basidiomycota</taxon>
        <taxon>Agaricomycotina</taxon>
        <taxon>Agaricomycetes</taxon>
        <taxon>Agaricomycetidae</taxon>
        <taxon>Boletales</taxon>
        <taxon>Paxilineae</taxon>
        <taxon>Paxillaceae</taxon>
        <taxon>Paxillus</taxon>
    </lineage>
</organism>
<keyword evidence="2" id="KW-1185">Reference proteome</keyword>
<evidence type="ECO:0000313" key="1">
    <source>
        <dbReference type="EMBL" id="KIK96991.1"/>
    </source>
</evidence>
<sequence>MLDAIEGQFDATSQAAYVASLKHGTLAEVLSTTILPVNYLASDTAMRVRLRSIERTINLQSRSTHSINSPLLISLLFTVTIHSRRIEHPHLAFPGCGSVSMDDTGRCFELNHLCATGTCGLDFFLGLVMARGWGADCLGLHGVSCPSLGLCSHIKDRLLHLYHDIRTMSMAISAQ</sequence>